<proteinExistence type="inferred from homology"/>
<comment type="similarity">
    <text evidence="1">Belongs to the FAH family.</text>
</comment>
<dbReference type="EMBL" id="JBHSFG010000132">
    <property type="protein sequence ID" value="MFC4472851.1"/>
    <property type="molecule type" value="Genomic_DNA"/>
</dbReference>
<sequence>MRIANVGGRLTLLTARGAIDAATASDGRFSSDPQAVYEVFDDFRQWAARQGEPASAGPDPMADLTKLGSPAPAPRQVFAIGLNYRDHAAEGGFPTPEEPPVFTKFVSSLSGPVTEVPLPKGSVDWEVELVAVISREARKVTVAEAWDHVAGLTVGQDLSERQMQLSGPAPQFGLAKSHPGFSPMGPVLVTPDALPSREDLEIGCSINGEEVQKARTSGMIFSVPELVSFRSSVVTLYPGDVIFTGTPAGVGAGRKPQRYLDAGDELHSWIDGIGEMKQRFLPHTTA</sequence>
<evidence type="ECO:0000313" key="4">
    <source>
        <dbReference type="EMBL" id="MFC4472851.1"/>
    </source>
</evidence>
<gene>
    <name evidence="4" type="ORF">ACFPH6_51825</name>
</gene>
<dbReference type="InterPro" id="IPR011234">
    <property type="entry name" value="Fumarylacetoacetase-like_C"/>
</dbReference>
<dbReference type="InterPro" id="IPR051121">
    <property type="entry name" value="FAH"/>
</dbReference>
<organism evidence="4 5">
    <name type="scientific">Streptomyces xiangluensis</name>
    <dbReference type="NCBI Taxonomy" id="2665720"/>
    <lineage>
        <taxon>Bacteria</taxon>
        <taxon>Bacillati</taxon>
        <taxon>Actinomycetota</taxon>
        <taxon>Actinomycetes</taxon>
        <taxon>Kitasatosporales</taxon>
        <taxon>Streptomycetaceae</taxon>
        <taxon>Streptomyces</taxon>
    </lineage>
</organism>
<comment type="caution">
    <text evidence="4">The sequence shown here is derived from an EMBL/GenBank/DDBJ whole genome shotgun (WGS) entry which is preliminary data.</text>
</comment>
<keyword evidence="5" id="KW-1185">Reference proteome</keyword>
<evidence type="ECO:0000256" key="2">
    <source>
        <dbReference type="ARBA" id="ARBA00022723"/>
    </source>
</evidence>
<dbReference type="PANTHER" id="PTHR42796">
    <property type="entry name" value="FUMARYLACETOACETATE HYDROLASE DOMAIN-CONTAINING PROTEIN 2A-RELATED"/>
    <property type="match status" value="1"/>
</dbReference>
<evidence type="ECO:0000259" key="3">
    <source>
        <dbReference type="Pfam" id="PF01557"/>
    </source>
</evidence>
<reference evidence="5" key="1">
    <citation type="journal article" date="2019" name="Int. J. Syst. Evol. Microbiol.">
        <title>The Global Catalogue of Microorganisms (GCM) 10K type strain sequencing project: providing services to taxonomists for standard genome sequencing and annotation.</title>
        <authorList>
            <consortium name="The Broad Institute Genomics Platform"/>
            <consortium name="The Broad Institute Genome Sequencing Center for Infectious Disease"/>
            <person name="Wu L."/>
            <person name="Ma J."/>
        </authorList>
    </citation>
    <scope>NUCLEOTIDE SEQUENCE [LARGE SCALE GENOMIC DNA]</scope>
    <source>
        <strain evidence="5">DT43</strain>
    </source>
</reference>
<dbReference type="SUPFAM" id="SSF56529">
    <property type="entry name" value="FAH"/>
    <property type="match status" value="1"/>
</dbReference>
<dbReference type="RefSeq" id="WP_386357357.1">
    <property type="nucleotide sequence ID" value="NZ_JBHSFG010000132.1"/>
</dbReference>
<accession>A0ABV8Z8I4</accession>
<dbReference type="Pfam" id="PF01557">
    <property type="entry name" value="FAA_hydrolase"/>
    <property type="match status" value="1"/>
</dbReference>
<dbReference type="Proteomes" id="UP001596012">
    <property type="component" value="Unassembled WGS sequence"/>
</dbReference>
<dbReference type="Gene3D" id="3.90.850.10">
    <property type="entry name" value="Fumarylacetoacetase-like, C-terminal domain"/>
    <property type="match status" value="1"/>
</dbReference>
<evidence type="ECO:0000256" key="1">
    <source>
        <dbReference type="ARBA" id="ARBA00010211"/>
    </source>
</evidence>
<feature type="domain" description="Fumarylacetoacetase-like C-terminal" evidence="3">
    <location>
        <begin position="77"/>
        <end position="280"/>
    </location>
</feature>
<evidence type="ECO:0000313" key="5">
    <source>
        <dbReference type="Proteomes" id="UP001596012"/>
    </source>
</evidence>
<keyword evidence="2" id="KW-0479">Metal-binding</keyword>
<dbReference type="GO" id="GO:0016787">
    <property type="term" value="F:hydrolase activity"/>
    <property type="evidence" value="ECO:0007669"/>
    <property type="project" value="UniProtKB-KW"/>
</dbReference>
<dbReference type="InterPro" id="IPR036663">
    <property type="entry name" value="Fumarylacetoacetase_C_sf"/>
</dbReference>
<dbReference type="PANTHER" id="PTHR42796:SF4">
    <property type="entry name" value="FUMARYLACETOACETATE HYDROLASE DOMAIN-CONTAINING PROTEIN 2A"/>
    <property type="match status" value="1"/>
</dbReference>
<keyword evidence="4" id="KW-0378">Hydrolase</keyword>
<protein>
    <submittedName>
        <fullName evidence="4">Fumarylacetoacetate hydrolase family protein</fullName>
    </submittedName>
</protein>
<name>A0ABV8Z8I4_9ACTN</name>